<dbReference type="Proteomes" id="UP001642487">
    <property type="component" value="Chromosome 1"/>
</dbReference>
<name>A0ABP0XMF4_9ROSI</name>
<gene>
    <name evidence="1" type="ORF">CITCOLO1_LOCUS907</name>
</gene>
<evidence type="ECO:0000313" key="1">
    <source>
        <dbReference type="EMBL" id="CAK9309344.1"/>
    </source>
</evidence>
<protein>
    <submittedName>
        <fullName evidence="1">Uncharacterized protein</fullName>
    </submittedName>
</protein>
<evidence type="ECO:0000313" key="2">
    <source>
        <dbReference type="Proteomes" id="UP001642487"/>
    </source>
</evidence>
<sequence length="109" mass="11972">MAIRTKSICTYCCISAHVVDKCYKLHGNSPGYKFRQWNNSCGVHSPRVVDFHNSENDLENLASAAMADGKSSTESFVSSLSQGQCQNQTLMLSGRQSAAKVYTDTTVEE</sequence>
<keyword evidence="2" id="KW-1185">Reference proteome</keyword>
<accession>A0ABP0XMF4</accession>
<proteinExistence type="predicted"/>
<reference evidence="1 2" key="1">
    <citation type="submission" date="2024-03" db="EMBL/GenBank/DDBJ databases">
        <authorList>
            <person name="Gkanogiannis A."/>
            <person name="Becerra Lopez-Lavalle L."/>
        </authorList>
    </citation>
    <scope>NUCLEOTIDE SEQUENCE [LARGE SCALE GENOMIC DNA]</scope>
</reference>
<dbReference type="EMBL" id="OZ021735">
    <property type="protein sequence ID" value="CAK9309344.1"/>
    <property type="molecule type" value="Genomic_DNA"/>
</dbReference>
<organism evidence="1 2">
    <name type="scientific">Citrullus colocynthis</name>
    <name type="common">colocynth</name>
    <dbReference type="NCBI Taxonomy" id="252529"/>
    <lineage>
        <taxon>Eukaryota</taxon>
        <taxon>Viridiplantae</taxon>
        <taxon>Streptophyta</taxon>
        <taxon>Embryophyta</taxon>
        <taxon>Tracheophyta</taxon>
        <taxon>Spermatophyta</taxon>
        <taxon>Magnoliopsida</taxon>
        <taxon>eudicotyledons</taxon>
        <taxon>Gunneridae</taxon>
        <taxon>Pentapetalae</taxon>
        <taxon>rosids</taxon>
        <taxon>fabids</taxon>
        <taxon>Cucurbitales</taxon>
        <taxon>Cucurbitaceae</taxon>
        <taxon>Benincaseae</taxon>
        <taxon>Citrullus</taxon>
    </lineage>
</organism>